<dbReference type="Gene3D" id="1.10.10.10">
    <property type="entry name" value="Winged helix-like DNA-binding domain superfamily/Winged helix DNA-binding domain"/>
    <property type="match status" value="1"/>
</dbReference>
<protein>
    <recommendedName>
        <fullName evidence="1">HTH arsR-type domain-containing protein</fullName>
    </recommendedName>
</protein>
<feature type="domain" description="HTH arsR-type" evidence="1">
    <location>
        <begin position="1"/>
        <end position="68"/>
    </location>
</feature>
<dbReference type="InterPro" id="IPR036390">
    <property type="entry name" value="WH_DNA-bd_sf"/>
</dbReference>
<accession>A0A3G1BU66</accession>
<name>A0A3G1BU66_9ARCH</name>
<sequence>MRSIREEAKKKIFEVLKEAHPDDLTTAEISKRSGIFRLTLAKYLKELADEKKLRTRKIGKYVLYRRTR</sequence>
<evidence type="ECO:0000313" key="3">
    <source>
        <dbReference type="Proteomes" id="UP000266745"/>
    </source>
</evidence>
<proteinExistence type="predicted"/>
<dbReference type="EMBL" id="CP011097">
    <property type="protein sequence ID" value="AKD44119.1"/>
    <property type="molecule type" value="Genomic_DNA"/>
</dbReference>
<dbReference type="GO" id="GO:0003700">
    <property type="term" value="F:DNA-binding transcription factor activity"/>
    <property type="evidence" value="ECO:0007669"/>
    <property type="project" value="InterPro"/>
</dbReference>
<reference evidence="2 3" key="1">
    <citation type="journal article" date="2016" name="Sci. Rep.">
        <title>A novel ammonia-oxidizing archaeon from wastewater treatment plant: Its enrichment, physiological and genomic characteristics.</title>
        <authorList>
            <person name="Li Y."/>
            <person name="Ding K."/>
            <person name="Wen X."/>
            <person name="Zhang B."/>
            <person name="Shen B."/>
            <person name="Yang Y."/>
        </authorList>
    </citation>
    <scope>NUCLEOTIDE SEQUENCE [LARGE SCALE GENOMIC DNA]</scope>
    <source>
        <strain evidence="2 3">SAT1</strain>
    </source>
</reference>
<dbReference type="SUPFAM" id="SSF46785">
    <property type="entry name" value="Winged helix' DNA-binding domain"/>
    <property type="match status" value="1"/>
</dbReference>
<evidence type="ECO:0000259" key="1">
    <source>
        <dbReference type="PROSITE" id="PS50987"/>
    </source>
</evidence>
<gene>
    <name evidence="2" type="ORF">SU86_09350</name>
</gene>
<dbReference type="Proteomes" id="UP000266745">
    <property type="component" value="Chromosome"/>
</dbReference>
<dbReference type="GeneID" id="24874346"/>
<dbReference type="KEGG" id="tah:SU86_09350"/>
<dbReference type="InterPro" id="IPR036388">
    <property type="entry name" value="WH-like_DNA-bd_sf"/>
</dbReference>
<evidence type="ECO:0000313" key="2">
    <source>
        <dbReference type="EMBL" id="AKD44119.1"/>
    </source>
</evidence>
<dbReference type="RefSeq" id="WP_048186879.1">
    <property type="nucleotide sequence ID" value="NZ_CP011097.1"/>
</dbReference>
<dbReference type="AlphaFoldDB" id="A0A3G1BU66"/>
<organism evidence="2 3">
    <name type="scientific">Candidatus Nitrosotenuis cloacae</name>
    <dbReference type="NCBI Taxonomy" id="1603555"/>
    <lineage>
        <taxon>Archaea</taxon>
        <taxon>Nitrososphaerota</taxon>
        <taxon>Candidatus Nitrosotenuis</taxon>
    </lineage>
</organism>
<dbReference type="InterPro" id="IPR001845">
    <property type="entry name" value="HTH_ArsR_DNA-bd_dom"/>
</dbReference>
<keyword evidence="3" id="KW-1185">Reference proteome</keyword>
<dbReference type="PROSITE" id="PS50987">
    <property type="entry name" value="HTH_ARSR_2"/>
    <property type="match status" value="1"/>
</dbReference>